<dbReference type="InterPro" id="IPR004143">
    <property type="entry name" value="BPL_LPL_catalytic"/>
</dbReference>
<accession>A0A815FZU1</accession>
<dbReference type="Gene3D" id="3.30.930.10">
    <property type="entry name" value="Bira Bifunctional Protein, Domain 2"/>
    <property type="match status" value="1"/>
</dbReference>
<dbReference type="GO" id="GO:0005524">
    <property type="term" value="F:ATP binding"/>
    <property type="evidence" value="ECO:0007669"/>
    <property type="project" value="UniProtKB-KW"/>
</dbReference>
<evidence type="ECO:0000256" key="5">
    <source>
        <dbReference type="ARBA" id="ARBA00022598"/>
    </source>
</evidence>
<gene>
    <name evidence="10" type="ORF">IZO911_LOCUS35745</name>
</gene>
<comment type="caution">
    <text evidence="10">The sequence shown here is derived from an EMBL/GenBank/DDBJ whole genome shotgun (WGS) entry which is preliminary data.</text>
</comment>
<dbReference type="Gene3D" id="3.30.390.50">
    <property type="entry name" value="CO dehydrogenase flavoprotein, C-terminal domain"/>
    <property type="match status" value="1"/>
</dbReference>
<dbReference type="GO" id="GO:0017118">
    <property type="term" value="F:lipoyltransferase activity"/>
    <property type="evidence" value="ECO:0007669"/>
    <property type="project" value="TreeGrafter"/>
</dbReference>
<evidence type="ECO:0000256" key="7">
    <source>
        <dbReference type="ARBA" id="ARBA00022840"/>
    </source>
</evidence>
<dbReference type="Pfam" id="PF21948">
    <property type="entry name" value="LplA-B_cat"/>
    <property type="match status" value="1"/>
</dbReference>
<dbReference type="Proteomes" id="UP000663860">
    <property type="component" value="Unassembled WGS sequence"/>
</dbReference>
<evidence type="ECO:0000256" key="3">
    <source>
        <dbReference type="ARBA" id="ARBA00008242"/>
    </source>
</evidence>
<dbReference type="PANTHER" id="PTHR12561">
    <property type="entry name" value="LIPOATE-PROTEIN LIGASE"/>
    <property type="match status" value="1"/>
</dbReference>
<dbReference type="PANTHER" id="PTHR12561:SF3">
    <property type="entry name" value="LIPOYLTRANSFERASE 1, MITOCHONDRIAL"/>
    <property type="match status" value="1"/>
</dbReference>
<name>A0A815FZU1_9BILA</name>
<dbReference type="PROSITE" id="PS51733">
    <property type="entry name" value="BPL_LPL_CATALYTIC"/>
    <property type="match status" value="1"/>
</dbReference>
<keyword evidence="6" id="KW-0547">Nucleotide-binding</keyword>
<dbReference type="GO" id="GO:0016979">
    <property type="term" value="F:lipoate-protein ligase activity"/>
    <property type="evidence" value="ECO:0007669"/>
    <property type="project" value="UniProtKB-EC"/>
</dbReference>
<dbReference type="CDD" id="cd16443">
    <property type="entry name" value="LplA"/>
    <property type="match status" value="1"/>
</dbReference>
<feature type="domain" description="BPL/LPL catalytic" evidence="9">
    <location>
        <begin position="51"/>
        <end position="239"/>
    </location>
</feature>
<evidence type="ECO:0000313" key="11">
    <source>
        <dbReference type="Proteomes" id="UP000663860"/>
    </source>
</evidence>
<dbReference type="Pfam" id="PF10437">
    <property type="entry name" value="Lip_prot_lig_C"/>
    <property type="match status" value="1"/>
</dbReference>
<dbReference type="GO" id="GO:0009249">
    <property type="term" value="P:protein lipoylation"/>
    <property type="evidence" value="ECO:0007669"/>
    <property type="project" value="InterPro"/>
</dbReference>
<reference evidence="10" key="1">
    <citation type="submission" date="2021-02" db="EMBL/GenBank/DDBJ databases">
        <authorList>
            <person name="Nowell W R."/>
        </authorList>
    </citation>
    <scope>NUCLEOTIDE SEQUENCE</scope>
</reference>
<keyword evidence="5" id="KW-0436">Ligase</keyword>
<dbReference type="InterPro" id="IPR004562">
    <property type="entry name" value="LipoylTrfase_LipoateP_Ligase"/>
</dbReference>
<dbReference type="InterPro" id="IPR045864">
    <property type="entry name" value="aa-tRNA-synth_II/BPL/LPL"/>
</dbReference>
<evidence type="ECO:0000256" key="2">
    <source>
        <dbReference type="ARBA" id="ARBA00005124"/>
    </source>
</evidence>
<evidence type="ECO:0000313" key="10">
    <source>
        <dbReference type="EMBL" id="CAF1332073.1"/>
    </source>
</evidence>
<sequence>VMILSFRYPLIQFIRKYSSVKNEAIHRIIYSSSTNIWFNLATEEWLSNTIKPNEHILFLWQNDKCVIIGRNQNPWKECFLERMENDGVLLARRRSGGGAVYQDLGNTCFTFLVSQAHHQLDKNLNSKILLDALHSSFNIKGHIHGRNDLVYGPDNRKFSGSAYQNTRKFALHHGTLITDVDTNAMKKYLNPNKEKLLSKGVDSVQARVINLCQANPSINHKDLCLAIEQSYRQTYSNNQIPSAEILSKEILNSIPELNASYKLYSDSQWRFGQTFSFTHEYEKRFPWGTISIGIISERDGLIHTCEIYSDSLYVNMINRLKENLLGQMYTGESIRKACQRTRNQVESEQEKTMIDDVQAWILAQI</sequence>
<dbReference type="SUPFAM" id="SSF82649">
    <property type="entry name" value="SufE/NifU"/>
    <property type="match status" value="1"/>
</dbReference>
<protein>
    <recommendedName>
        <fullName evidence="4">lipoate--protein ligase</fullName>
        <ecNumber evidence="4">6.3.1.20</ecNumber>
    </recommendedName>
</protein>
<dbReference type="NCBIfam" id="TIGR00545">
    <property type="entry name" value="lipoyltrans"/>
    <property type="match status" value="1"/>
</dbReference>
<dbReference type="UniPathway" id="UPA00537">
    <property type="reaction ID" value="UER00594"/>
</dbReference>
<comment type="pathway">
    <text evidence="2">Protein modification; protein lipoylation via exogenous pathway; protein N(6)-(lipoyl)lysine from lipoate: step 1/2.</text>
</comment>
<dbReference type="SUPFAM" id="SSF55681">
    <property type="entry name" value="Class II aaRS and biotin synthetases"/>
    <property type="match status" value="1"/>
</dbReference>
<feature type="non-terminal residue" evidence="10">
    <location>
        <position position="1"/>
    </location>
</feature>
<evidence type="ECO:0000256" key="8">
    <source>
        <dbReference type="ARBA" id="ARBA00048037"/>
    </source>
</evidence>
<dbReference type="GO" id="GO:0005737">
    <property type="term" value="C:cytoplasm"/>
    <property type="evidence" value="ECO:0007669"/>
    <property type="project" value="TreeGrafter"/>
</dbReference>
<comment type="catalytic activity">
    <reaction evidence="8">
        <text>L-lysyl-[lipoyl-carrier protein] + (R)-lipoate + ATP = N(6)-[(R)-lipoyl]-L-lysyl-[lipoyl-carrier protein] + AMP + diphosphate + H(+)</text>
        <dbReference type="Rhea" id="RHEA:49288"/>
        <dbReference type="Rhea" id="RHEA-COMP:10500"/>
        <dbReference type="Rhea" id="RHEA-COMP:10502"/>
        <dbReference type="ChEBI" id="CHEBI:15378"/>
        <dbReference type="ChEBI" id="CHEBI:29969"/>
        <dbReference type="ChEBI" id="CHEBI:30616"/>
        <dbReference type="ChEBI" id="CHEBI:33019"/>
        <dbReference type="ChEBI" id="CHEBI:83088"/>
        <dbReference type="ChEBI" id="CHEBI:83099"/>
        <dbReference type="ChEBI" id="CHEBI:456215"/>
        <dbReference type="EC" id="6.3.1.20"/>
    </reaction>
</comment>
<comment type="pathway">
    <text evidence="1">Protein modification; protein lipoylation via exogenous pathway; protein N(6)-(lipoyl)lysine from lipoate: step 2/2.</text>
</comment>
<keyword evidence="7" id="KW-0067">ATP-binding</keyword>
<evidence type="ECO:0000256" key="1">
    <source>
        <dbReference type="ARBA" id="ARBA00005085"/>
    </source>
</evidence>
<dbReference type="AlphaFoldDB" id="A0A815FZU1"/>
<dbReference type="InterPro" id="IPR019491">
    <property type="entry name" value="Lipoate_protein_ligase_C"/>
</dbReference>
<organism evidence="10 11">
    <name type="scientific">Adineta steineri</name>
    <dbReference type="NCBI Taxonomy" id="433720"/>
    <lineage>
        <taxon>Eukaryota</taxon>
        <taxon>Metazoa</taxon>
        <taxon>Spiralia</taxon>
        <taxon>Gnathifera</taxon>
        <taxon>Rotifera</taxon>
        <taxon>Eurotatoria</taxon>
        <taxon>Bdelloidea</taxon>
        <taxon>Adinetida</taxon>
        <taxon>Adinetidae</taxon>
        <taxon>Adineta</taxon>
    </lineage>
</organism>
<dbReference type="EC" id="6.3.1.20" evidence="4"/>
<dbReference type="EMBL" id="CAJNOE010000780">
    <property type="protein sequence ID" value="CAF1332073.1"/>
    <property type="molecule type" value="Genomic_DNA"/>
</dbReference>
<evidence type="ECO:0000256" key="4">
    <source>
        <dbReference type="ARBA" id="ARBA00012367"/>
    </source>
</evidence>
<comment type="similarity">
    <text evidence="3">Belongs to the LplA family.</text>
</comment>
<evidence type="ECO:0000259" key="9">
    <source>
        <dbReference type="PROSITE" id="PS51733"/>
    </source>
</evidence>
<evidence type="ECO:0000256" key="6">
    <source>
        <dbReference type="ARBA" id="ARBA00022741"/>
    </source>
</evidence>
<proteinExistence type="inferred from homology"/>